<proteinExistence type="predicted"/>
<organism evidence="1 2">
    <name type="scientific">Melastoma candidum</name>
    <dbReference type="NCBI Taxonomy" id="119954"/>
    <lineage>
        <taxon>Eukaryota</taxon>
        <taxon>Viridiplantae</taxon>
        <taxon>Streptophyta</taxon>
        <taxon>Embryophyta</taxon>
        <taxon>Tracheophyta</taxon>
        <taxon>Spermatophyta</taxon>
        <taxon>Magnoliopsida</taxon>
        <taxon>eudicotyledons</taxon>
        <taxon>Gunneridae</taxon>
        <taxon>Pentapetalae</taxon>
        <taxon>rosids</taxon>
        <taxon>malvids</taxon>
        <taxon>Myrtales</taxon>
        <taxon>Melastomataceae</taxon>
        <taxon>Melastomatoideae</taxon>
        <taxon>Melastomateae</taxon>
        <taxon>Melastoma</taxon>
    </lineage>
</organism>
<keyword evidence="2" id="KW-1185">Reference proteome</keyword>
<evidence type="ECO:0000313" key="2">
    <source>
        <dbReference type="Proteomes" id="UP001057402"/>
    </source>
</evidence>
<gene>
    <name evidence="1" type="ORF">MLD38_004374</name>
</gene>
<name>A0ACB9S572_9MYRT</name>
<evidence type="ECO:0000313" key="1">
    <source>
        <dbReference type="EMBL" id="KAI4386443.1"/>
    </source>
</evidence>
<protein>
    <submittedName>
        <fullName evidence="1">Uncharacterized protein</fullName>
    </submittedName>
</protein>
<accession>A0ACB9S572</accession>
<dbReference type="EMBL" id="CM042881">
    <property type="protein sequence ID" value="KAI4386443.1"/>
    <property type="molecule type" value="Genomic_DNA"/>
</dbReference>
<comment type="caution">
    <text evidence="1">The sequence shown here is derived from an EMBL/GenBank/DDBJ whole genome shotgun (WGS) entry which is preliminary data.</text>
</comment>
<reference evidence="2" key="1">
    <citation type="journal article" date="2023" name="Front. Plant Sci.">
        <title>Chromosomal-level genome assembly of Melastoma candidum provides insights into trichome evolution.</title>
        <authorList>
            <person name="Zhong Y."/>
            <person name="Wu W."/>
            <person name="Sun C."/>
            <person name="Zou P."/>
            <person name="Liu Y."/>
            <person name="Dai S."/>
            <person name="Zhou R."/>
        </authorList>
    </citation>
    <scope>NUCLEOTIDE SEQUENCE [LARGE SCALE GENOMIC DNA]</scope>
</reference>
<dbReference type="Proteomes" id="UP001057402">
    <property type="component" value="Chromosome 2"/>
</dbReference>
<sequence length="102" mass="10146">MNSISLLIILGVVLSAAEFFIPPTARAARLLAEVPPPLPGDGRSKIGASPSTPRRDGSWSGGSSPQGTLLVPPPSSVTKIAFASMTATANGTATGNVGAPPP</sequence>